<feature type="compositionally biased region" description="Basic and acidic residues" evidence="1">
    <location>
        <begin position="241"/>
        <end position="251"/>
    </location>
</feature>
<feature type="compositionally biased region" description="Basic and acidic residues" evidence="1">
    <location>
        <begin position="42"/>
        <end position="54"/>
    </location>
</feature>
<keyword evidence="3" id="KW-1185">Reference proteome</keyword>
<feature type="compositionally biased region" description="Polar residues" evidence="1">
    <location>
        <begin position="627"/>
        <end position="646"/>
    </location>
</feature>
<feature type="compositionally biased region" description="Polar residues" evidence="1">
    <location>
        <begin position="299"/>
        <end position="326"/>
    </location>
</feature>
<dbReference type="Proteomes" id="UP000230423">
    <property type="component" value="Unassembled WGS sequence"/>
</dbReference>
<feature type="compositionally biased region" description="Low complexity" evidence="1">
    <location>
        <begin position="345"/>
        <end position="359"/>
    </location>
</feature>
<dbReference type="AlphaFoldDB" id="A0A2G9UE25"/>
<protein>
    <submittedName>
        <fullName evidence="2">Uncharacterized protein</fullName>
    </submittedName>
</protein>
<evidence type="ECO:0000313" key="3">
    <source>
        <dbReference type="Proteomes" id="UP000230423"/>
    </source>
</evidence>
<proteinExistence type="predicted"/>
<feature type="region of interest" description="Disordered" evidence="1">
    <location>
        <begin position="1"/>
        <end position="707"/>
    </location>
</feature>
<sequence length="707" mass="74837">MHTTVLPGKVVDPFKEPEGKSQSTKGPIIEAAEPTSFKRPQIRGDRSSTDHTTKATEAPDDPQKSGRPAKPENDDSSPTKRPNKTEKHPDDTEKHQDDLDEPKNDNSPTTHSPAIPIKNPDGTKKPRKVDDPTTKFTDASRHTGPSNGTHHPPASRTTTRRHVDPEGPKKEPAKHTTERPRHTEDSREPEKIHHSTTVEDPFINLHTTPHVEPEKGHHTTPKERTTERTRHTRGATIVKSKHPDISQEPTEHSYSTPKGTPDSTAEPTDGSKGPNENDNSSTSSTEAPDPSTADGPSAKENTTVAANPSDSPSTKENTTVTANPSEATGEPKSGDDASTTNLLESSSPGPGHSSRSGNPIHVYLSGATTMKTKHPHVPKEHTGNSDSPSRSTSNTTEPAGSSNGPQGNNSTVMEPSDHSTEKPRNNGSSLTEKIEPGNEPTGSSDKSTHAFGAAGDDVTTEESSTSRKHDQGYPGSVAKGDVEGSDNSQPREDGNGVRRTTLGSSAVDVETSKEDSGRHGRSSRTIKTTRATTDKGSSMASTAKNNSTFGRVTPLHLKEGSTGGHHSEIHSSKPTKATVATGGKGGPEGLELTTTATNGSGDSLGYDNNGLRPRIRGAPAAIPKATSGRNSSFTKSSTPTVRAQESTTEKQDGGEKLRKFSSIRVGVGDNVKRRPDAKGKLGAEKQTPAPSGNKFGYISPGSYCPSP</sequence>
<feature type="compositionally biased region" description="Basic and acidic residues" evidence="1">
    <location>
        <begin position="670"/>
        <end position="683"/>
    </location>
</feature>
<accession>A0A2G9UE25</accession>
<reference evidence="2 3" key="1">
    <citation type="submission" date="2015-09" db="EMBL/GenBank/DDBJ databases">
        <title>Draft genome of the parasitic nematode Teladorsagia circumcincta isolate WARC Sus (inbred).</title>
        <authorList>
            <person name="Mitreva M."/>
        </authorList>
    </citation>
    <scope>NUCLEOTIDE SEQUENCE [LARGE SCALE GENOMIC DNA]</scope>
    <source>
        <strain evidence="2 3">S</strain>
    </source>
</reference>
<feature type="compositionally biased region" description="Basic and acidic residues" evidence="1">
    <location>
        <begin position="415"/>
        <end position="424"/>
    </location>
</feature>
<name>A0A2G9UE25_TELCI</name>
<feature type="compositionally biased region" description="Polar residues" evidence="1">
    <location>
        <begin position="525"/>
        <end position="550"/>
    </location>
</feature>
<gene>
    <name evidence="2" type="ORF">TELCIR_09809</name>
</gene>
<feature type="compositionally biased region" description="Polar residues" evidence="1">
    <location>
        <begin position="252"/>
        <end position="266"/>
    </location>
</feature>
<organism evidence="2 3">
    <name type="scientific">Teladorsagia circumcincta</name>
    <name type="common">Brown stomach worm</name>
    <name type="synonym">Ostertagia circumcincta</name>
    <dbReference type="NCBI Taxonomy" id="45464"/>
    <lineage>
        <taxon>Eukaryota</taxon>
        <taxon>Metazoa</taxon>
        <taxon>Ecdysozoa</taxon>
        <taxon>Nematoda</taxon>
        <taxon>Chromadorea</taxon>
        <taxon>Rhabditida</taxon>
        <taxon>Rhabditina</taxon>
        <taxon>Rhabditomorpha</taxon>
        <taxon>Strongyloidea</taxon>
        <taxon>Trichostrongylidae</taxon>
        <taxon>Teladorsagia</taxon>
    </lineage>
</organism>
<feature type="compositionally biased region" description="Basic and acidic residues" evidence="1">
    <location>
        <begin position="209"/>
        <end position="229"/>
    </location>
</feature>
<evidence type="ECO:0000313" key="2">
    <source>
        <dbReference type="EMBL" id="PIO68403.1"/>
    </source>
</evidence>
<feature type="compositionally biased region" description="Polar residues" evidence="1">
    <location>
        <begin position="384"/>
        <end position="413"/>
    </location>
</feature>
<evidence type="ECO:0000256" key="1">
    <source>
        <dbReference type="SAM" id="MobiDB-lite"/>
    </source>
</evidence>
<feature type="compositionally biased region" description="Basic and acidic residues" evidence="1">
    <location>
        <begin position="83"/>
        <end position="104"/>
    </location>
</feature>
<feature type="compositionally biased region" description="Basic and acidic residues" evidence="1">
    <location>
        <begin position="61"/>
        <end position="73"/>
    </location>
</feature>
<feature type="compositionally biased region" description="Basic and acidic residues" evidence="1">
    <location>
        <begin position="161"/>
        <end position="197"/>
    </location>
</feature>
<feature type="compositionally biased region" description="Basic and acidic residues" evidence="1">
    <location>
        <begin position="121"/>
        <end position="141"/>
    </location>
</feature>
<feature type="compositionally biased region" description="Polar residues" evidence="1">
    <location>
        <begin position="592"/>
        <end position="601"/>
    </location>
</feature>
<feature type="compositionally biased region" description="Basic and acidic residues" evidence="1">
    <location>
        <begin position="647"/>
        <end position="658"/>
    </location>
</feature>
<dbReference type="EMBL" id="KZ347112">
    <property type="protein sequence ID" value="PIO68403.1"/>
    <property type="molecule type" value="Genomic_DNA"/>
</dbReference>